<gene>
    <name evidence="4" type="ORF">NRB56_66870</name>
</gene>
<accession>A0A7K0DZ36</accession>
<evidence type="ECO:0000313" key="5">
    <source>
        <dbReference type="Proteomes" id="UP000431401"/>
    </source>
</evidence>
<dbReference type="Proteomes" id="UP000431401">
    <property type="component" value="Unassembled WGS sequence"/>
</dbReference>
<protein>
    <recommendedName>
        <fullName evidence="3">LytR/CpsA/Psr regulator C-terminal domain-containing protein</fullName>
    </recommendedName>
</protein>
<keyword evidence="2" id="KW-0812">Transmembrane</keyword>
<evidence type="ECO:0000256" key="1">
    <source>
        <dbReference type="SAM" id="MobiDB-lite"/>
    </source>
</evidence>
<keyword evidence="5" id="KW-1185">Reference proteome</keyword>
<evidence type="ECO:0000313" key="4">
    <source>
        <dbReference type="EMBL" id="MQY31080.1"/>
    </source>
</evidence>
<reference evidence="4 5" key="1">
    <citation type="submission" date="2019-10" db="EMBL/GenBank/DDBJ databases">
        <title>Nocardia macrotermitis sp. nov. and Nocardia aurantia sp. nov., isolated from the gut of fungus growing-termite Macrotermes natalensis.</title>
        <authorList>
            <person name="Benndorf R."/>
            <person name="Schwitalla J."/>
            <person name="Martin K."/>
            <person name="De Beer W."/>
            <person name="Kaster A.-K."/>
            <person name="Vollmers J."/>
            <person name="Poulsen M."/>
            <person name="Beemelmanns C."/>
        </authorList>
    </citation>
    <scope>NUCLEOTIDE SEQUENCE [LARGE SCALE GENOMIC DNA]</scope>
    <source>
        <strain evidence="4 5">RB56</strain>
    </source>
</reference>
<keyword evidence="2" id="KW-0472">Membrane</keyword>
<feature type="domain" description="LytR/CpsA/Psr regulator C-terminal" evidence="3">
    <location>
        <begin position="112"/>
        <end position="198"/>
    </location>
</feature>
<feature type="compositionally biased region" description="Low complexity" evidence="1">
    <location>
        <begin position="44"/>
        <end position="96"/>
    </location>
</feature>
<dbReference type="InterPro" id="IPR027381">
    <property type="entry name" value="LytR/CpsA/Psr_C"/>
</dbReference>
<feature type="transmembrane region" description="Helical" evidence="2">
    <location>
        <begin position="15"/>
        <end position="35"/>
    </location>
</feature>
<feature type="region of interest" description="Disordered" evidence="1">
    <location>
        <begin position="36"/>
        <end position="112"/>
    </location>
</feature>
<evidence type="ECO:0000256" key="2">
    <source>
        <dbReference type="SAM" id="Phobius"/>
    </source>
</evidence>
<evidence type="ECO:0000259" key="3">
    <source>
        <dbReference type="Pfam" id="PF13399"/>
    </source>
</evidence>
<organism evidence="4 5">
    <name type="scientific">Nocardia aurantia</name>
    <dbReference type="NCBI Taxonomy" id="2585199"/>
    <lineage>
        <taxon>Bacteria</taxon>
        <taxon>Bacillati</taxon>
        <taxon>Actinomycetota</taxon>
        <taxon>Actinomycetes</taxon>
        <taxon>Mycobacteriales</taxon>
        <taxon>Nocardiaceae</taxon>
        <taxon>Nocardia</taxon>
    </lineage>
</organism>
<dbReference type="RefSeq" id="WP_319943902.1">
    <property type="nucleotide sequence ID" value="NZ_WEGI01000016.1"/>
</dbReference>
<name>A0A7K0DZ36_9NOCA</name>
<dbReference type="EMBL" id="WEGI01000016">
    <property type="protein sequence ID" value="MQY31080.1"/>
    <property type="molecule type" value="Genomic_DNA"/>
</dbReference>
<keyword evidence="2" id="KW-1133">Transmembrane helix</keyword>
<dbReference type="Pfam" id="PF13399">
    <property type="entry name" value="LytR_C"/>
    <property type="match status" value="1"/>
</dbReference>
<comment type="caution">
    <text evidence="4">The sequence shown here is derived from an EMBL/GenBank/DDBJ whole genome shotgun (WGS) entry which is preliminary data.</text>
</comment>
<dbReference type="Gene3D" id="3.30.70.2390">
    <property type="match status" value="1"/>
</dbReference>
<sequence>MSTPNPPSGGPPLRALAMVLIAVAIVFAGLGAMSLSKSESSGSQTTVAQAPTTTVPVSRPAVPAATSAPAVTSTTTTESSAAAEAPAAPTTTTAAPAAPPPPANPAGPVDKSVPVRVLNNSTIAGLAAKTGTQLSSGGWNVTETGNYPEGVVSRTTVYYGTSPQEKAAAQAIAAELGVAAEPRFAGLADSPPGVIVIVTGN</sequence>
<proteinExistence type="predicted"/>
<dbReference type="AlphaFoldDB" id="A0A7K0DZ36"/>